<dbReference type="GO" id="GO:0003676">
    <property type="term" value="F:nucleic acid binding"/>
    <property type="evidence" value="ECO:0007669"/>
    <property type="project" value="InterPro"/>
</dbReference>
<dbReference type="SMART" id="SM00451">
    <property type="entry name" value="ZnF_U1"/>
    <property type="match status" value="4"/>
</dbReference>
<feature type="domain" description="C2H2-type" evidence="8">
    <location>
        <begin position="271"/>
        <end position="295"/>
    </location>
</feature>
<feature type="domain" description="U1-type" evidence="9">
    <location>
        <begin position="328"/>
        <end position="362"/>
    </location>
</feature>
<dbReference type="InterPro" id="IPR036236">
    <property type="entry name" value="Znf_C2H2_sf"/>
</dbReference>
<accession>A0A9P0CG37</accession>
<dbReference type="InterPro" id="IPR003604">
    <property type="entry name" value="Matrin/U1-like-C_Znf_C2H2"/>
</dbReference>
<keyword evidence="11" id="KW-1185">Reference proteome</keyword>
<dbReference type="SMART" id="SM00355">
    <property type="entry name" value="ZnF_C2H2"/>
    <property type="match status" value="3"/>
</dbReference>
<dbReference type="GO" id="GO:0005634">
    <property type="term" value="C:nucleus"/>
    <property type="evidence" value="ECO:0007669"/>
    <property type="project" value="UniProtKB-SubCell"/>
</dbReference>
<sequence length="388" mass="43033">MPKNFSPVAENGRVSNGNTGFRIPKRSFSEMNDGSFPSGNQSVPETPAPQNTAPPPSPTPAIKVASAPVPVYNHGFVHDQGQSPPGPQDYFKCAEIKRAPSTTPLEPLKDLTPMQQLLETVLPETANFVVLPAKVTEKFSVGTCELCKVNMLSMIQTKMHYNGKPHLKKVKNFLKNECGVNDEPPVKIPKITKPEDDLKNEENRECKVCKVIFNSSVHANQHYEGKKHKKAMVNAARSGILADGRFGIGTGFSSASETKPIDSVPSISKPFFCELCNVQCSSSDQYKTHIEGARHNKNLRKVDPCAVTPIPKFFVDDSEAFAMFRTPSGKFYCHYCNYHGQTRKKFASHVQTDNHGANAKKFKQNNSKPKVTGFDLSEDEYVSKYEDY</sequence>
<dbReference type="Gene3D" id="3.30.160.60">
    <property type="entry name" value="Classic Zinc Finger"/>
    <property type="match status" value="3"/>
</dbReference>
<dbReference type="PANTHER" id="PTHR46144">
    <property type="entry name" value="ZINC FINGER PROTEIN 385B-LIKE"/>
    <property type="match status" value="1"/>
</dbReference>
<organism evidence="10 11">
    <name type="scientific">Bemisia tabaci</name>
    <name type="common">Sweetpotato whitefly</name>
    <name type="synonym">Aleurodes tabaci</name>
    <dbReference type="NCBI Taxonomy" id="7038"/>
    <lineage>
        <taxon>Eukaryota</taxon>
        <taxon>Metazoa</taxon>
        <taxon>Ecdysozoa</taxon>
        <taxon>Arthropoda</taxon>
        <taxon>Hexapoda</taxon>
        <taxon>Insecta</taxon>
        <taxon>Pterygota</taxon>
        <taxon>Neoptera</taxon>
        <taxon>Paraneoptera</taxon>
        <taxon>Hemiptera</taxon>
        <taxon>Sternorrhyncha</taxon>
        <taxon>Aleyrodoidea</taxon>
        <taxon>Aleyrodidae</taxon>
        <taxon>Aleyrodinae</taxon>
        <taxon>Bemisia</taxon>
    </lineage>
</organism>
<protein>
    <recommendedName>
        <fullName evidence="12">Zinc finger protein</fullName>
    </recommendedName>
</protein>
<evidence type="ECO:0000259" key="9">
    <source>
        <dbReference type="SMART" id="SM00451"/>
    </source>
</evidence>
<dbReference type="PANTHER" id="PTHR46144:SF6">
    <property type="entry name" value="C2H2-TYPE DOMAIN-CONTAINING PROTEIN"/>
    <property type="match status" value="1"/>
</dbReference>
<feature type="domain" description="C2H2-type" evidence="8">
    <location>
        <begin position="204"/>
        <end position="228"/>
    </location>
</feature>
<keyword evidence="3" id="KW-0677">Repeat</keyword>
<dbReference type="SUPFAM" id="SSF57667">
    <property type="entry name" value="beta-beta-alpha zinc fingers"/>
    <property type="match status" value="3"/>
</dbReference>
<dbReference type="OrthoDB" id="6618527at2759"/>
<dbReference type="KEGG" id="btab:109037869"/>
<keyword evidence="5" id="KW-0862">Zinc</keyword>
<dbReference type="Proteomes" id="UP001152759">
    <property type="component" value="Chromosome 5"/>
</dbReference>
<evidence type="ECO:0000256" key="5">
    <source>
        <dbReference type="ARBA" id="ARBA00022833"/>
    </source>
</evidence>
<feature type="domain" description="U1-type" evidence="9">
    <location>
        <begin position="268"/>
        <end position="302"/>
    </location>
</feature>
<gene>
    <name evidence="10" type="ORF">BEMITA_LOCUS9067</name>
</gene>
<dbReference type="InterPro" id="IPR013087">
    <property type="entry name" value="Znf_C2H2_type"/>
</dbReference>
<keyword evidence="2" id="KW-0479">Metal-binding</keyword>
<feature type="domain" description="U1-type" evidence="9">
    <location>
        <begin position="201"/>
        <end position="235"/>
    </location>
</feature>
<dbReference type="GO" id="GO:0008270">
    <property type="term" value="F:zinc ion binding"/>
    <property type="evidence" value="ECO:0007669"/>
    <property type="project" value="UniProtKB-KW"/>
</dbReference>
<dbReference type="AlphaFoldDB" id="A0A9P0CG37"/>
<comment type="subcellular location">
    <subcellularLocation>
        <location evidence="1">Nucleus</location>
    </subcellularLocation>
</comment>
<evidence type="ECO:0000256" key="1">
    <source>
        <dbReference type="ARBA" id="ARBA00004123"/>
    </source>
</evidence>
<feature type="compositionally biased region" description="Polar residues" evidence="7">
    <location>
        <begin position="29"/>
        <end position="43"/>
    </location>
</feature>
<name>A0A9P0CG37_BEMTA</name>
<evidence type="ECO:0000256" key="4">
    <source>
        <dbReference type="ARBA" id="ARBA00022771"/>
    </source>
</evidence>
<evidence type="ECO:0000313" key="11">
    <source>
        <dbReference type="Proteomes" id="UP001152759"/>
    </source>
</evidence>
<keyword evidence="4" id="KW-0863">Zinc-finger</keyword>
<evidence type="ECO:0000259" key="8">
    <source>
        <dbReference type="SMART" id="SM00355"/>
    </source>
</evidence>
<evidence type="ECO:0000256" key="2">
    <source>
        <dbReference type="ARBA" id="ARBA00022723"/>
    </source>
</evidence>
<feature type="region of interest" description="Disordered" evidence="7">
    <location>
        <begin position="1"/>
        <end position="62"/>
    </location>
</feature>
<evidence type="ECO:0008006" key="12">
    <source>
        <dbReference type="Google" id="ProtNLM"/>
    </source>
</evidence>
<dbReference type="EMBL" id="OU963866">
    <property type="protein sequence ID" value="CAH0772462.1"/>
    <property type="molecule type" value="Genomic_DNA"/>
</dbReference>
<reference evidence="10" key="1">
    <citation type="submission" date="2021-12" db="EMBL/GenBank/DDBJ databases">
        <authorList>
            <person name="King R."/>
        </authorList>
    </citation>
    <scope>NUCLEOTIDE SEQUENCE</scope>
</reference>
<dbReference type="InterPro" id="IPR051868">
    <property type="entry name" value="ZN346_ZMAT4"/>
</dbReference>
<evidence type="ECO:0000313" key="10">
    <source>
        <dbReference type="EMBL" id="CAH0772462.1"/>
    </source>
</evidence>
<evidence type="ECO:0000256" key="6">
    <source>
        <dbReference type="ARBA" id="ARBA00023242"/>
    </source>
</evidence>
<keyword evidence="6" id="KW-0539">Nucleus</keyword>
<feature type="domain" description="U1-type" evidence="9">
    <location>
        <begin position="136"/>
        <end position="173"/>
    </location>
</feature>
<dbReference type="Pfam" id="PF12874">
    <property type="entry name" value="zf-met"/>
    <property type="match status" value="3"/>
</dbReference>
<evidence type="ECO:0000256" key="7">
    <source>
        <dbReference type="SAM" id="MobiDB-lite"/>
    </source>
</evidence>
<proteinExistence type="predicted"/>
<evidence type="ECO:0000256" key="3">
    <source>
        <dbReference type="ARBA" id="ARBA00022737"/>
    </source>
</evidence>
<feature type="domain" description="C2H2-type" evidence="8">
    <location>
        <begin position="331"/>
        <end position="355"/>
    </location>
</feature>